<evidence type="ECO:0000259" key="3">
    <source>
        <dbReference type="Pfam" id="PF07993"/>
    </source>
</evidence>
<reference evidence="4 5" key="1">
    <citation type="submission" date="2018-02" db="EMBL/GenBank/DDBJ databases">
        <title>The genomes of Aspergillus section Nigri reveals drivers in fungal speciation.</title>
        <authorList>
            <consortium name="DOE Joint Genome Institute"/>
            <person name="Vesth T.C."/>
            <person name="Nybo J."/>
            <person name="Theobald S."/>
            <person name="Brandl J."/>
            <person name="Frisvad J.C."/>
            <person name="Nielsen K.F."/>
            <person name="Lyhne E.K."/>
            <person name="Kogle M.E."/>
            <person name="Kuo A."/>
            <person name="Riley R."/>
            <person name="Clum A."/>
            <person name="Nolan M."/>
            <person name="Lipzen A."/>
            <person name="Salamov A."/>
            <person name="Henrissat B."/>
            <person name="Wiebenga A."/>
            <person name="De vries R.P."/>
            <person name="Grigoriev I.V."/>
            <person name="Mortensen U.H."/>
            <person name="Andersen M.R."/>
            <person name="Baker S.E."/>
        </authorList>
    </citation>
    <scope>NUCLEOTIDE SEQUENCE [LARGE SCALE GENOMIC DNA]</scope>
    <source>
        <strain evidence="4 5">CBS 121593</strain>
    </source>
</reference>
<dbReference type="PANTHER" id="PTHR44845">
    <property type="entry name" value="CARRIER DOMAIN-CONTAINING PROTEIN"/>
    <property type="match status" value="1"/>
</dbReference>
<dbReference type="RefSeq" id="XP_025578774.1">
    <property type="nucleotide sequence ID" value="XM_025721232.1"/>
</dbReference>
<feature type="domain" description="Thioester reductase (TE)" evidence="3">
    <location>
        <begin position="2"/>
        <end position="100"/>
    </location>
</feature>
<dbReference type="SUPFAM" id="SSF51735">
    <property type="entry name" value="NAD(P)-binding Rossmann-fold domains"/>
    <property type="match status" value="1"/>
</dbReference>
<accession>A0A395H960</accession>
<dbReference type="Proteomes" id="UP000249402">
    <property type="component" value="Unassembled WGS sequence"/>
</dbReference>
<organism evidence="4 5">
    <name type="scientific">Aspergillus ibericus CBS 121593</name>
    <dbReference type="NCBI Taxonomy" id="1448316"/>
    <lineage>
        <taxon>Eukaryota</taxon>
        <taxon>Fungi</taxon>
        <taxon>Dikarya</taxon>
        <taxon>Ascomycota</taxon>
        <taxon>Pezizomycotina</taxon>
        <taxon>Eurotiomycetes</taxon>
        <taxon>Eurotiomycetidae</taxon>
        <taxon>Eurotiales</taxon>
        <taxon>Aspergillaceae</taxon>
        <taxon>Aspergillus</taxon>
        <taxon>Aspergillus subgen. Circumdati</taxon>
    </lineage>
</organism>
<sequence>MARLRQNLAKYRIYLEPGMEEKILIVPGDFGQPNLGLDQHMYKLLAASSSVVFPLGAQVNYVQPYSSHRAANVHSTLRMIEFANSQRPKMLHYCSSIAAYGPSGFVLGSQMVAETVVWNAIDNGLPVAIYRSGFVLGHTQSGIGKPDDFVGRLFKSCFETGCYPILPAQRKEFIPVDFVVGALLHIATSPARLRKAYNLIQPRHEAAIDMVTTFKLLNGLSPTPMQGMPYADWVQRLLLELRGPLHPLIPMLQETVLGEMTRWEIQEHMAIYGTENMRQALSDAPELLRCEPMSALFERYVAQWMPSRLSRK</sequence>
<dbReference type="STRING" id="1448316.A0A395H960"/>
<dbReference type="OrthoDB" id="408177at2759"/>
<keyword evidence="1" id="KW-0596">Phosphopantetheine</keyword>
<gene>
    <name evidence="4" type="ORF">BO80DRAFT_441913</name>
</gene>
<dbReference type="Pfam" id="PF07993">
    <property type="entry name" value="NAD_binding_4"/>
    <property type="match status" value="2"/>
</dbReference>
<name>A0A395H960_9EURO</name>
<evidence type="ECO:0000313" key="4">
    <source>
        <dbReference type="EMBL" id="RAL04447.1"/>
    </source>
</evidence>
<dbReference type="InterPro" id="IPR013120">
    <property type="entry name" value="FAR_NAD-bd"/>
</dbReference>
<evidence type="ECO:0000313" key="5">
    <source>
        <dbReference type="Proteomes" id="UP000249402"/>
    </source>
</evidence>
<dbReference type="AlphaFoldDB" id="A0A395H960"/>
<dbReference type="GeneID" id="37226097"/>
<evidence type="ECO:0000256" key="1">
    <source>
        <dbReference type="ARBA" id="ARBA00022450"/>
    </source>
</evidence>
<dbReference type="PANTHER" id="PTHR44845:SF6">
    <property type="entry name" value="BETA-ALANINE-ACTIVATING ENZYME"/>
    <property type="match status" value="1"/>
</dbReference>
<protein>
    <recommendedName>
        <fullName evidence="3">Thioester reductase (TE) domain-containing protein</fullName>
    </recommendedName>
</protein>
<keyword evidence="5" id="KW-1185">Reference proteome</keyword>
<keyword evidence="2" id="KW-0597">Phosphoprotein</keyword>
<evidence type="ECO:0000256" key="2">
    <source>
        <dbReference type="ARBA" id="ARBA00022553"/>
    </source>
</evidence>
<proteinExistence type="predicted"/>
<dbReference type="VEuPathDB" id="FungiDB:BO80DRAFT_441913"/>
<feature type="domain" description="Thioester reductase (TE)" evidence="3">
    <location>
        <begin position="109"/>
        <end position="182"/>
    </location>
</feature>
<dbReference type="Gene3D" id="3.40.50.720">
    <property type="entry name" value="NAD(P)-binding Rossmann-like Domain"/>
    <property type="match status" value="1"/>
</dbReference>
<dbReference type="InterPro" id="IPR036291">
    <property type="entry name" value="NAD(P)-bd_dom_sf"/>
</dbReference>
<dbReference type="EMBL" id="KZ824424">
    <property type="protein sequence ID" value="RAL04447.1"/>
    <property type="molecule type" value="Genomic_DNA"/>
</dbReference>